<keyword evidence="6" id="KW-1185">Reference proteome</keyword>
<comment type="caution">
    <text evidence="5">The sequence shown here is derived from an EMBL/GenBank/DDBJ whole genome shotgun (WGS) entry which is preliminary data.</text>
</comment>
<dbReference type="GO" id="GO:0005576">
    <property type="term" value="C:extracellular region"/>
    <property type="evidence" value="ECO:0007669"/>
    <property type="project" value="UniProtKB-SubCell"/>
</dbReference>
<gene>
    <name evidence="5" type="ORF">EWE74_01510</name>
</gene>
<dbReference type="InterPro" id="IPR036378">
    <property type="entry name" value="FAS1_dom_sf"/>
</dbReference>
<accession>A0A4Q6XXL3</accession>
<dbReference type="Gene3D" id="2.30.180.10">
    <property type="entry name" value="FAS1 domain"/>
    <property type="match status" value="1"/>
</dbReference>
<name>A0A4Q6XXL3_9SPHI</name>
<evidence type="ECO:0000259" key="4">
    <source>
        <dbReference type="PROSITE" id="PS50213"/>
    </source>
</evidence>
<evidence type="ECO:0000256" key="2">
    <source>
        <dbReference type="ARBA" id="ARBA00022525"/>
    </source>
</evidence>
<sequence length="511" mass="56831">MKTSLTETQILFKMSFTNSHFNWYKNMTNMKNMKTIRHLLLFCCAILGLMSSCEIQEDFKYQPSNVDGKLDVDAWTYIQQYDSLSFLRQAIAYAEVQSLFQGSDARTFILPNNAAFRAYLKENRYSNVEEIPLPILRNILRYHVVKDRVIFTDPALAPSNSPIAYDTENGQIMYLSHNTSYIGLINEGTNVEWQIRTSNIEPTNGVIHIVNSVVYYSAPTGDAEAPNPNLIRDTIYALHDSYVNGPPSASQNFGTATTLRVKNVTGNSEVDRRAYLMFDFNDFKKEGVVTDMQLKIQTVFTHGKGIFTYLYDIPGYNWTETAINFNNAQKPPVGNSPVASYMAVAGQPFVFDITDFYKSNAEQGRVTFMLDAQAGSDETTDLASKEHDTMDPPMLISILASGESTLTLDANTGINVSNGGVFVLDNEVLEVSGSAAADIVYTVDAISPNGWLIKGANILRAGDRFTQLDIDLKNILFIHDGENNASSTLLLSARDRSGGLIEDIEVAIDIQ</sequence>
<dbReference type="Proteomes" id="UP000292855">
    <property type="component" value="Unassembled WGS sequence"/>
</dbReference>
<dbReference type="SUPFAM" id="SSF82153">
    <property type="entry name" value="FAS1 domain"/>
    <property type="match status" value="1"/>
</dbReference>
<dbReference type="Pfam" id="PF02469">
    <property type="entry name" value="Fasciclin"/>
    <property type="match status" value="1"/>
</dbReference>
<keyword evidence="2" id="KW-0964">Secreted</keyword>
<keyword evidence="3" id="KW-0732">Signal</keyword>
<dbReference type="InterPro" id="IPR055372">
    <property type="entry name" value="CBM96"/>
</dbReference>
<protein>
    <submittedName>
        <fullName evidence="5">DNRLRE domain-containing protein</fullName>
    </submittedName>
</protein>
<dbReference type="Pfam" id="PF16184">
    <property type="entry name" value="Cadherin_3"/>
    <property type="match status" value="1"/>
</dbReference>
<evidence type="ECO:0000256" key="3">
    <source>
        <dbReference type="ARBA" id="ARBA00022729"/>
    </source>
</evidence>
<feature type="domain" description="FAS1" evidence="4">
    <location>
        <begin position="71"/>
        <end position="214"/>
    </location>
</feature>
<dbReference type="EMBL" id="SGIT01000001">
    <property type="protein sequence ID" value="RZF61547.1"/>
    <property type="molecule type" value="Genomic_DNA"/>
</dbReference>
<comment type="subcellular location">
    <subcellularLocation>
        <location evidence="1">Secreted</location>
    </subcellularLocation>
</comment>
<proteinExistence type="predicted"/>
<dbReference type="OrthoDB" id="691725at2"/>
<dbReference type="AlphaFoldDB" id="A0A4Q6XXL3"/>
<dbReference type="InterPro" id="IPR000782">
    <property type="entry name" value="FAS1_domain"/>
</dbReference>
<reference evidence="5 6" key="1">
    <citation type="submission" date="2019-02" db="EMBL/GenBank/DDBJ databases">
        <authorList>
            <person name="Li Y."/>
        </authorList>
    </citation>
    <scope>NUCLEOTIDE SEQUENCE [LARGE SCALE GENOMIC DNA]</scope>
    <source>
        <strain evidence="5 6">30C10-4-7</strain>
    </source>
</reference>
<dbReference type="SMART" id="SM00554">
    <property type="entry name" value="FAS1"/>
    <property type="match status" value="1"/>
</dbReference>
<evidence type="ECO:0000313" key="5">
    <source>
        <dbReference type="EMBL" id="RZF61547.1"/>
    </source>
</evidence>
<dbReference type="PROSITE" id="PS50213">
    <property type="entry name" value="FAS1"/>
    <property type="match status" value="1"/>
</dbReference>
<evidence type="ECO:0000256" key="1">
    <source>
        <dbReference type="ARBA" id="ARBA00004613"/>
    </source>
</evidence>
<dbReference type="NCBIfam" id="NF033679">
    <property type="entry name" value="DNRLRE_dom"/>
    <property type="match status" value="1"/>
</dbReference>
<dbReference type="Pfam" id="PF24517">
    <property type="entry name" value="CBM96"/>
    <property type="match status" value="1"/>
</dbReference>
<evidence type="ECO:0000313" key="6">
    <source>
        <dbReference type="Proteomes" id="UP000292855"/>
    </source>
</evidence>
<organism evidence="5 6">
    <name type="scientific">Sphingobacterium corticibacterium</name>
    <dbReference type="NCBI Taxonomy" id="2484746"/>
    <lineage>
        <taxon>Bacteria</taxon>
        <taxon>Pseudomonadati</taxon>
        <taxon>Bacteroidota</taxon>
        <taxon>Sphingobacteriia</taxon>
        <taxon>Sphingobacteriales</taxon>
        <taxon>Sphingobacteriaceae</taxon>
        <taxon>Sphingobacterium</taxon>
    </lineage>
</organism>